<evidence type="ECO:0000313" key="1">
    <source>
        <dbReference type="EMBL" id="CAG8591669.1"/>
    </source>
</evidence>
<gene>
    <name evidence="1" type="ORF">ACOLOM_LOCUS6347</name>
</gene>
<organism evidence="1 2">
    <name type="scientific">Acaulospora colombiana</name>
    <dbReference type="NCBI Taxonomy" id="27376"/>
    <lineage>
        <taxon>Eukaryota</taxon>
        <taxon>Fungi</taxon>
        <taxon>Fungi incertae sedis</taxon>
        <taxon>Mucoromycota</taxon>
        <taxon>Glomeromycotina</taxon>
        <taxon>Glomeromycetes</taxon>
        <taxon>Diversisporales</taxon>
        <taxon>Acaulosporaceae</taxon>
        <taxon>Acaulospora</taxon>
    </lineage>
</organism>
<evidence type="ECO:0000313" key="2">
    <source>
        <dbReference type="Proteomes" id="UP000789525"/>
    </source>
</evidence>
<reference evidence="1" key="1">
    <citation type="submission" date="2021-06" db="EMBL/GenBank/DDBJ databases">
        <authorList>
            <person name="Kallberg Y."/>
            <person name="Tangrot J."/>
            <person name="Rosling A."/>
        </authorList>
    </citation>
    <scope>NUCLEOTIDE SEQUENCE</scope>
    <source>
        <strain evidence="1">CL356</strain>
    </source>
</reference>
<protein>
    <submittedName>
        <fullName evidence="1">5446_t:CDS:1</fullName>
    </submittedName>
</protein>
<dbReference type="EMBL" id="CAJVPT010012919">
    <property type="protein sequence ID" value="CAG8591669.1"/>
    <property type="molecule type" value="Genomic_DNA"/>
</dbReference>
<accession>A0ACA9MHS1</accession>
<proteinExistence type="predicted"/>
<keyword evidence="2" id="KW-1185">Reference proteome</keyword>
<sequence>MSYLRWNYGLHGSWYCENGNQFPYDLELAKLYSQDKLEYCLTCNTSSNKLKFAIQSVKPSLKNFLDFRLQEGDLEREETEHSRHKGELNTILKYHAEAPEISEEVQQMLRNFQLFVEQEELQKKIRSFIPTDKCSENLREWLHLPDDDISLVTEEDMDEIFMM</sequence>
<name>A0ACA9MHS1_9GLOM</name>
<comment type="caution">
    <text evidence="1">The sequence shown here is derived from an EMBL/GenBank/DDBJ whole genome shotgun (WGS) entry which is preliminary data.</text>
</comment>
<dbReference type="Proteomes" id="UP000789525">
    <property type="component" value="Unassembled WGS sequence"/>
</dbReference>